<keyword evidence="1" id="KW-0472">Membrane</keyword>
<dbReference type="Proteomes" id="UP001556196">
    <property type="component" value="Unassembled WGS sequence"/>
</dbReference>
<feature type="transmembrane region" description="Helical" evidence="1">
    <location>
        <begin position="298"/>
        <end position="316"/>
    </location>
</feature>
<name>A0ABV3R1B2_9HYPH</name>
<dbReference type="EMBL" id="JBFOCI010000002">
    <property type="protein sequence ID" value="MEW9806332.1"/>
    <property type="molecule type" value="Genomic_DNA"/>
</dbReference>
<organism evidence="2 3">
    <name type="scientific">Mesorhizobium marinum</name>
    <dbReference type="NCBI Taxonomy" id="3228790"/>
    <lineage>
        <taxon>Bacteria</taxon>
        <taxon>Pseudomonadati</taxon>
        <taxon>Pseudomonadota</taxon>
        <taxon>Alphaproteobacteria</taxon>
        <taxon>Hyphomicrobiales</taxon>
        <taxon>Phyllobacteriaceae</taxon>
        <taxon>Mesorhizobium</taxon>
    </lineage>
</organism>
<protein>
    <submittedName>
        <fullName evidence="2">GtrA family protein</fullName>
    </submittedName>
</protein>
<keyword evidence="3" id="KW-1185">Reference proteome</keyword>
<feature type="transmembrane region" description="Helical" evidence="1">
    <location>
        <begin position="357"/>
        <end position="373"/>
    </location>
</feature>
<evidence type="ECO:0000313" key="3">
    <source>
        <dbReference type="Proteomes" id="UP001556196"/>
    </source>
</evidence>
<feature type="transmembrane region" description="Helical" evidence="1">
    <location>
        <begin position="265"/>
        <end position="286"/>
    </location>
</feature>
<feature type="transmembrane region" description="Helical" evidence="1">
    <location>
        <begin position="436"/>
        <end position="461"/>
    </location>
</feature>
<keyword evidence="1" id="KW-1133">Transmembrane helix</keyword>
<feature type="transmembrane region" description="Helical" evidence="1">
    <location>
        <begin position="21"/>
        <end position="41"/>
    </location>
</feature>
<accession>A0ABV3R1B2</accession>
<comment type="caution">
    <text evidence="2">The sequence shown here is derived from an EMBL/GenBank/DDBJ whole genome shotgun (WGS) entry which is preliminary data.</text>
</comment>
<sequence length="602" mass="62504">MASEMTMVGARPGKESFWQGDAFRALAAMLVVGAIAAAGGFGKLSGTADNDSMLRLVQVRDLVAGQGWFDLHQYRMGAEGGLLMHWSRLVDAPIAAIMLVATAVTGSPAAGETVALIAWPLLLFAAALYLLLRIGRELLPEEALFPLTILGAATLYYVGIFAPGAIDHHNLQLVLMLAMMVFLLSPGTGAGVAAGVAAVLMLAVGMETVPYVAVGGLFVSGWYLLRGEKARGATAGFGTAFAAASGAVFVATVPAAQWGAAYCDAFSVVQLTIGMVAGLGLALVAASSVLSASPWRRAGSLAALGAVVAVLAVAFYPQCLSGPYANLPPMMQHYWLDGIGEAQSILTMLANEPEATAGHYVTVLLALVIFARHMRRTGVRRGESLVAAMLVVALLVSIWQVRGSRFSLPLACLPLAMWVGSLRIRAQATPGAASSLSLAGAWLASFHVTWILASLGLWTLLAPAGSTSKPTAEACLKPADHALLAALPPTEVLVISNLGAPMLRYTPQRVLAGPYHRNVAGNLAALSAFTGSPELAAGVVRDNGVGLVAICRGNPETNFLARRAPDGMLAGMLAGERPDWLEIVPESAGQPLELYRVSLPGG</sequence>
<feature type="transmembrane region" description="Helical" evidence="1">
    <location>
        <begin position="385"/>
        <end position="401"/>
    </location>
</feature>
<evidence type="ECO:0000313" key="2">
    <source>
        <dbReference type="EMBL" id="MEW9806332.1"/>
    </source>
</evidence>
<feature type="transmembrane region" description="Helical" evidence="1">
    <location>
        <begin position="237"/>
        <end position="259"/>
    </location>
</feature>
<dbReference type="RefSeq" id="WP_367723404.1">
    <property type="nucleotide sequence ID" value="NZ_JBFOCI010000002.1"/>
</dbReference>
<feature type="transmembrane region" description="Helical" evidence="1">
    <location>
        <begin position="173"/>
        <end position="202"/>
    </location>
</feature>
<feature type="transmembrane region" description="Helical" evidence="1">
    <location>
        <begin position="144"/>
        <end position="166"/>
    </location>
</feature>
<proteinExistence type="predicted"/>
<reference evidence="2 3" key="1">
    <citation type="submission" date="2024-06" db="EMBL/GenBank/DDBJ databases">
        <authorList>
            <person name="Tuo L."/>
        </authorList>
    </citation>
    <scope>NUCLEOTIDE SEQUENCE [LARGE SCALE GENOMIC DNA]</scope>
    <source>
        <strain evidence="2 3">ZMM04-5</strain>
    </source>
</reference>
<gene>
    <name evidence="2" type="ORF">ABUE31_10080</name>
</gene>
<evidence type="ECO:0000256" key="1">
    <source>
        <dbReference type="SAM" id="Phobius"/>
    </source>
</evidence>
<keyword evidence="1" id="KW-0812">Transmembrane</keyword>
<feature type="transmembrane region" description="Helical" evidence="1">
    <location>
        <begin position="86"/>
        <end position="106"/>
    </location>
</feature>
<feature type="transmembrane region" description="Helical" evidence="1">
    <location>
        <begin position="208"/>
        <end position="225"/>
    </location>
</feature>
<feature type="transmembrane region" description="Helical" evidence="1">
    <location>
        <begin position="113"/>
        <end position="132"/>
    </location>
</feature>